<keyword evidence="3 6" id="KW-1133">Transmembrane helix</keyword>
<name>A0ABY4N462_9MICO</name>
<evidence type="ECO:0000256" key="1">
    <source>
        <dbReference type="ARBA" id="ARBA00004127"/>
    </source>
</evidence>
<sequence length="142" mass="13923">MSRDPSDGPEGSGASGASGGSGGPAGPPPVEPDAVFDKGLQPERTLLAWRRTCLAFGVASLVGMRFTVGAMGILAVVAGVIGAALAVLAYALAATGYRRAHHSLRGQGILVRGGLPMLAGTAAVLVIGALCAGYLAIGLLGS</sequence>
<evidence type="ECO:0000259" key="7">
    <source>
        <dbReference type="Pfam" id="PF02656"/>
    </source>
</evidence>
<evidence type="ECO:0000313" key="9">
    <source>
        <dbReference type="Proteomes" id="UP001055868"/>
    </source>
</evidence>
<feature type="region of interest" description="Disordered" evidence="5">
    <location>
        <begin position="1"/>
        <end position="36"/>
    </location>
</feature>
<dbReference type="EMBL" id="CP097218">
    <property type="protein sequence ID" value="UQN28238.1"/>
    <property type="molecule type" value="Genomic_DNA"/>
</dbReference>
<accession>A0ABY4N462</accession>
<evidence type="ECO:0000313" key="8">
    <source>
        <dbReference type="EMBL" id="UQN28238.1"/>
    </source>
</evidence>
<feature type="transmembrane region" description="Helical" evidence="6">
    <location>
        <begin position="72"/>
        <end position="93"/>
    </location>
</feature>
<dbReference type="RefSeq" id="WP_249477266.1">
    <property type="nucleotide sequence ID" value="NZ_CP097218.1"/>
</dbReference>
<reference evidence="8" key="1">
    <citation type="submission" date="2022-05" db="EMBL/GenBank/DDBJ databases">
        <title>Genomic analysis of Brachybacterium sp. CBA3104.</title>
        <authorList>
            <person name="Roh S.W."/>
            <person name="Kim Y.B."/>
            <person name="Kim Y."/>
        </authorList>
    </citation>
    <scope>NUCLEOTIDE SEQUENCE</scope>
    <source>
        <strain evidence="8">CBA3104</strain>
    </source>
</reference>
<evidence type="ECO:0000256" key="5">
    <source>
        <dbReference type="SAM" id="MobiDB-lite"/>
    </source>
</evidence>
<dbReference type="InterPro" id="IPR003807">
    <property type="entry name" value="DUF202"/>
</dbReference>
<keyword evidence="9" id="KW-1185">Reference proteome</keyword>
<evidence type="ECO:0000256" key="6">
    <source>
        <dbReference type="SAM" id="Phobius"/>
    </source>
</evidence>
<organism evidence="8 9">
    <name type="scientific">Brachybacterium kimchii</name>
    <dbReference type="NCBI Taxonomy" id="2942909"/>
    <lineage>
        <taxon>Bacteria</taxon>
        <taxon>Bacillati</taxon>
        <taxon>Actinomycetota</taxon>
        <taxon>Actinomycetes</taxon>
        <taxon>Micrococcales</taxon>
        <taxon>Dermabacteraceae</taxon>
        <taxon>Brachybacterium</taxon>
    </lineage>
</organism>
<keyword evidence="2 6" id="KW-0812">Transmembrane</keyword>
<comment type="subcellular location">
    <subcellularLocation>
        <location evidence="1">Endomembrane system</location>
        <topology evidence="1">Multi-pass membrane protein</topology>
    </subcellularLocation>
</comment>
<gene>
    <name evidence="8" type="ORF">M4486_11310</name>
</gene>
<feature type="domain" description="DUF202" evidence="7">
    <location>
        <begin position="37"/>
        <end position="101"/>
    </location>
</feature>
<feature type="compositionally biased region" description="Gly residues" evidence="5">
    <location>
        <begin position="10"/>
        <end position="24"/>
    </location>
</feature>
<proteinExistence type="predicted"/>
<protein>
    <submittedName>
        <fullName evidence="8">DUF202 domain-containing protein</fullName>
    </submittedName>
</protein>
<evidence type="ECO:0000256" key="3">
    <source>
        <dbReference type="ARBA" id="ARBA00022989"/>
    </source>
</evidence>
<dbReference type="Proteomes" id="UP001055868">
    <property type="component" value="Chromosome"/>
</dbReference>
<evidence type="ECO:0000256" key="2">
    <source>
        <dbReference type="ARBA" id="ARBA00022692"/>
    </source>
</evidence>
<dbReference type="Pfam" id="PF02656">
    <property type="entry name" value="DUF202"/>
    <property type="match status" value="1"/>
</dbReference>
<keyword evidence="4 6" id="KW-0472">Membrane</keyword>
<evidence type="ECO:0000256" key="4">
    <source>
        <dbReference type="ARBA" id="ARBA00023136"/>
    </source>
</evidence>
<feature type="transmembrane region" description="Helical" evidence="6">
    <location>
        <begin position="114"/>
        <end position="137"/>
    </location>
</feature>